<dbReference type="EMBL" id="GL870985">
    <property type="protein sequence ID" value="EGC38053.1"/>
    <property type="molecule type" value="Genomic_DNA"/>
</dbReference>
<accession>F0ZDE5</accession>
<evidence type="ECO:0000256" key="1">
    <source>
        <dbReference type="SAM" id="MobiDB-lite"/>
    </source>
</evidence>
<evidence type="ECO:0000313" key="3">
    <source>
        <dbReference type="Proteomes" id="UP000001064"/>
    </source>
</evidence>
<dbReference type="STRING" id="5786.F0ZDE5"/>
<dbReference type="FunCoup" id="F0ZDE5">
    <property type="interactions" value="317"/>
</dbReference>
<keyword evidence="3" id="KW-1185">Reference proteome</keyword>
<name>F0ZDE5_DICPU</name>
<evidence type="ECO:0000313" key="2">
    <source>
        <dbReference type="EMBL" id="EGC38053.1"/>
    </source>
</evidence>
<sequence>MQDNLIKLFDKIIKKEIDVYNDNEDKNETNDSEMKELEEEEALQPTTTTTIPTSIFNKDKLINELSSQFPSFDINKIEIKSSIDINIRLFFNILIKEKNTTYEDIDVTIQLAYIFIDIFGLDSILPLQLSEDLYETKTINECLKLFGLLESRAELFSQDPEIIKGRKRNLLLKICVELLKRFSRSSNPDSCGRILLFLAYVFPLSDPSGLNGKGEHNVHPEESLDFQNDIMKNIEDGSSEDQTIDKNFYTQFWGLQTIFQNPQTVLFNNITATSITLNKAKWDSFIQALELVIGSFSTHINLEDLQQSNPTKQHYFTKYLTSSNLMKLQLKDSTFRRNILTQILITFQNLDLTGQKYPTLFNDLQVNIIIAFKTIYHYFLFINFIKNIIQDLTIKCYKILSNTQPGGEYFSNCLSSILKREKNWIIWKRDNGCKNFERPPCSPIVKKKKPVSKKSNRMVMGNVELSRLWNLSGGVTDRSYLKTQNSVLLESLIDPLTEEQIEFEEKQKQERLRLERIKKKEEKRLEQNGIKQAEYEKDKKEFFEIEANKGKEYPEFEEVQKEIDSDDLSDLDEPKQLKKDNPLYVWKTLRLISRKKLDLFKYQKFDEIIQSFIKPITPISTTPTVTTTASTATTTDSTTPTESVKSNNSSPIQKPQEIASVITQTE</sequence>
<dbReference type="GO" id="GO:0000445">
    <property type="term" value="C:THO complex part of transcription export complex"/>
    <property type="evidence" value="ECO:0000318"/>
    <property type="project" value="GO_Central"/>
</dbReference>
<dbReference type="InParanoid" id="F0ZDE5"/>
<dbReference type="OrthoDB" id="10257415at2759"/>
<dbReference type="AlphaFoldDB" id="F0ZDE5"/>
<dbReference type="VEuPathDB" id="AmoebaDB:DICPUDRAFT_29296"/>
<gene>
    <name evidence="2" type="ORF">DICPUDRAFT_29296</name>
</gene>
<dbReference type="OMA" id="NPDSCGR"/>
<evidence type="ECO:0008006" key="4">
    <source>
        <dbReference type="Google" id="ProtNLM"/>
    </source>
</evidence>
<dbReference type="KEGG" id="dpp:DICPUDRAFT_29296"/>
<dbReference type="PANTHER" id="PTHR13265:SF0">
    <property type="entry name" value="HPR1"/>
    <property type="match status" value="1"/>
</dbReference>
<dbReference type="eggNOG" id="KOG2491">
    <property type="taxonomic scope" value="Eukaryota"/>
</dbReference>
<protein>
    <recommendedName>
        <fullName evidence="4">THO complex subunit 1</fullName>
    </recommendedName>
</protein>
<organism evidence="2 3">
    <name type="scientific">Dictyostelium purpureum</name>
    <name type="common">Slime mold</name>
    <dbReference type="NCBI Taxonomy" id="5786"/>
    <lineage>
        <taxon>Eukaryota</taxon>
        <taxon>Amoebozoa</taxon>
        <taxon>Evosea</taxon>
        <taxon>Eumycetozoa</taxon>
        <taxon>Dictyostelia</taxon>
        <taxon>Dictyosteliales</taxon>
        <taxon>Dictyosteliaceae</taxon>
        <taxon>Dictyostelium</taxon>
    </lineage>
</organism>
<dbReference type="InterPro" id="IPR021861">
    <property type="entry name" value="THO_THOC1"/>
</dbReference>
<dbReference type="GO" id="GO:0006406">
    <property type="term" value="P:mRNA export from nucleus"/>
    <property type="evidence" value="ECO:0000318"/>
    <property type="project" value="GO_Central"/>
</dbReference>
<dbReference type="RefSeq" id="XP_003285454.1">
    <property type="nucleotide sequence ID" value="XM_003285406.1"/>
</dbReference>
<feature type="region of interest" description="Disordered" evidence="1">
    <location>
        <begin position="620"/>
        <end position="666"/>
    </location>
</feature>
<dbReference type="PANTHER" id="PTHR13265">
    <property type="entry name" value="THO COMPLEX SUBUNIT 1"/>
    <property type="match status" value="1"/>
</dbReference>
<reference evidence="3" key="1">
    <citation type="journal article" date="2011" name="Genome Biol.">
        <title>Comparative genomics of the social amoebae Dictyostelium discoideum and Dictyostelium purpureum.</title>
        <authorList>
            <consortium name="US DOE Joint Genome Institute (JGI-PGF)"/>
            <person name="Sucgang R."/>
            <person name="Kuo A."/>
            <person name="Tian X."/>
            <person name="Salerno W."/>
            <person name="Parikh A."/>
            <person name="Feasley C.L."/>
            <person name="Dalin E."/>
            <person name="Tu H."/>
            <person name="Huang E."/>
            <person name="Barry K."/>
            <person name="Lindquist E."/>
            <person name="Shapiro H."/>
            <person name="Bruce D."/>
            <person name="Schmutz J."/>
            <person name="Salamov A."/>
            <person name="Fey P."/>
            <person name="Gaudet P."/>
            <person name="Anjard C."/>
            <person name="Babu M.M."/>
            <person name="Basu S."/>
            <person name="Bushmanova Y."/>
            <person name="van der Wel H."/>
            <person name="Katoh-Kurasawa M."/>
            <person name="Dinh C."/>
            <person name="Coutinho P.M."/>
            <person name="Saito T."/>
            <person name="Elias M."/>
            <person name="Schaap P."/>
            <person name="Kay R.R."/>
            <person name="Henrissat B."/>
            <person name="Eichinger L."/>
            <person name="Rivero F."/>
            <person name="Putnam N.H."/>
            <person name="West C.M."/>
            <person name="Loomis W.F."/>
            <person name="Chisholm R.L."/>
            <person name="Shaulsky G."/>
            <person name="Strassmann J.E."/>
            <person name="Queller D.C."/>
            <person name="Kuspa A."/>
            <person name="Grigoriev I.V."/>
        </authorList>
    </citation>
    <scope>NUCLEOTIDE SEQUENCE [LARGE SCALE GENOMIC DNA]</scope>
    <source>
        <strain evidence="3">QSDP1</strain>
    </source>
</reference>
<feature type="compositionally biased region" description="Low complexity" evidence="1">
    <location>
        <begin position="620"/>
        <end position="644"/>
    </location>
</feature>
<dbReference type="Pfam" id="PF11957">
    <property type="entry name" value="efThoc1"/>
    <property type="match status" value="1"/>
</dbReference>
<dbReference type="Proteomes" id="UP000001064">
    <property type="component" value="Unassembled WGS sequence"/>
</dbReference>
<proteinExistence type="predicted"/>
<dbReference type="GeneID" id="10502873"/>